<keyword evidence="2" id="KW-1185">Reference proteome</keyword>
<protein>
    <recommendedName>
        <fullName evidence="3">MarR family transcriptional regulator</fullName>
    </recommendedName>
</protein>
<organism evidence="1 2">
    <name type="scientific">Telluria aromaticivorans</name>
    <dbReference type="NCBI Taxonomy" id="2725995"/>
    <lineage>
        <taxon>Bacteria</taxon>
        <taxon>Pseudomonadati</taxon>
        <taxon>Pseudomonadota</taxon>
        <taxon>Betaproteobacteria</taxon>
        <taxon>Burkholderiales</taxon>
        <taxon>Oxalobacteraceae</taxon>
        <taxon>Telluria group</taxon>
        <taxon>Telluria</taxon>
    </lineage>
</organism>
<comment type="caution">
    <text evidence="1">The sequence shown here is derived from an EMBL/GenBank/DDBJ whole genome shotgun (WGS) entry which is preliminary data.</text>
</comment>
<reference evidence="1 2" key="1">
    <citation type="submission" date="2020-04" db="EMBL/GenBank/DDBJ databases">
        <title>Massilia sp. nov., a cold adapted bacteria isolated from Arctic soil.</title>
        <authorList>
            <person name="Son J."/>
            <person name="Ka J.-O."/>
        </authorList>
    </citation>
    <scope>NUCLEOTIDE SEQUENCE [LARGE SCALE GENOMIC DNA]</scope>
    <source>
        <strain evidence="1 2">ML15P13</strain>
    </source>
</reference>
<dbReference type="EMBL" id="JABAIV010000001">
    <property type="protein sequence ID" value="NNG21501.1"/>
    <property type="molecule type" value="Genomic_DNA"/>
</dbReference>
<dbReference type="Proteomes" id="UP000533905">
    <property type="component" value="Unassembled WGS sequence"/>
</dbReference>
<proteinExistence type="predicted"/>
<dbReference type="AlphaFoldDB" id="A0A7Y2JV24"/>
<evidence type="ECO:0008006" key="3">
    <source>
        <dbReference type="Google" id="ProtNLM"/>
    </source>
</evidence>
<evidence type="ECO:0000313" key="2">
    <source>
        <dbReference type="Proteomes" id="UP000533905"/>
    </source>
</evidence>
<sequence length="134" mass="15311">MDRPPIPEDLRRFVLTSVPSVPFLEALLLLRASPDQRWTGETLAGRLYISERTAQALLDDLCRAAMAQPCGSRDAHKRMHTYCYAPASEALRERIDVLADLYARHLVDITHLIHSTLDRKAQQFADAFRLRKEP</sequence>
<evidence type="ECO:0000313" key="1">
    <source>
        <dbReference type="EMBL" id="NNG21501.1"/>
    </source>
</evidence>
<accession>A0A7Y2JV24</accession>
<name>A0A7Y2JV24_9BURK</name>
<gene>
    <name evidence="1" type="ORF">HGB41_00585</name>
</gene>